<sequence>MSKPQLYLLKPGYGAGKDMFCPDCALMEGFFVYHPHLKAQVEFIYIDFDRPRAALVELLGVELQNSPALVFAEGDLPMGLACSEQTGRAYINDGKAICRWLGQQFHGMVPS</sequence>
<proteinExistence type="predicted"/>
<organism evidence="1 2">
    <name type="scientific">Simiduia curdlanivorans</name>
    <dbReference type="NCBI Taxonomy" id="1492769"/>
    <lineage>
        <taxon>Bacteria</taxon>
        <taxon>Pseudomonadati</taxon>
        <taxon>Pseudomonadota</taxon>
        <taxon>Gammaproteobacteria</taxon>
        <taxon>Cellvibrionales</taxon>
        <taxon>Cellvibrionaceae</taxon>
        <taxon>Simiduia</taxon>
    </lineage>
</organism>
<evidence type="ECO:0000313" key="2">
    <source>
        <dbReference type="Proteomes" id="UP001595840"/>
    </source>
</evidence>
<gene>
    <name evidence="1" type="ORF">ACFOX3_00920</name>
</gene>
<protein>
    <submittedName>
        <fullName evidence="1">DUF3088 family protein</fullName>
    </submittedName>
</protein>
<dbReference type="EMBL" id="JBHSCX010000001">
    <property type="protein sequence ID" value="MFC4360838.1"/>
    <property type="molecule type" value="Genomic_DNA"/>
</dbReference>
<dbReference type="RefSeq" id="WP_290264740.1">
    <property type="nucleotide sequence ID" value="NZ_JAUFQG010000006.1"/>
</dbReference>
<dbReference type="InterPro" id="IPR021439">
    <property type="entry name" value="DUF3088"/>
</dbReference>
<dbReference type="Pfam" id="PF11287">
    <property type="entry name" value="DUF3088"/>
    <property type="match status" value="1"/>
</dbReference>
<evidence type="ECO:0000313" key="1">
    <source>
        <dbReference type="EMBL" id="MFC4360838.1"/>
    </source>
</evidence>
<reference evidence="2" key="1">
    <citation type="journal article" date="2019" name="Int. J. Syst. Evol. Microbiol.">
        <title>The Global Catalogue of Microorganisms (GCM) 10K type strain sequencing project: providing services to taxonomists for standard genome sequencing and annotation.</title>
        <authorList>
            <consortium name="The Broad Institute Genomics Platform"/>
            <consortium name="The Broad Institute Genome Sequencing Center for Infectious Disease"/>
            <person name="Wu L."/>
            <person name="Ma J."/>
        </authorList>
    </citation>
    <scope>NUCLEOTIDE SEQUENCE [LARGE SCALE GENOMIC DNA]</scope>
    <source>
        <strain evidence="2">CECT 8570</strain>
    </source>
</reference>
<dbReference type="Proteomes" id="UP001595840">
    <property type="component" value="Unassembled WGS sequence"/>
</dbReference>
<name>A0ABV8UZ48_9GAMM</name>
<accession>A0ABV8UZ48</accession>
<keyword evidence="2" id="KW-1185">Reference proteome</keyword>
<comment type="caution">
    <text evidence="1">The sequence shown here is derived from an EMBL/GenBank/DDBJ whole genome shotgun (WGS) entry which is preliminary data.</text>
</comment>